<keyword evidence="3" id="KW-1185">Reference proteome</keyword>
<organism evidence="2 3">
    <name type="scientific">Dentiscutata erythropus</name>
    <dbReference type="NCBI Taxonomy" id="1348616"/>
    <lineage>
        <taxon>Eukaryota</taxon>
        <taxon>Fungi</taxon>
        <taxon>Fungi incertae sedis</taxon>
        <taxon>Mucoromycota</taxon>
        <taxon>Glomeromycotina</taxon>
        <taxon>Glomeromycetes</taxon>
        <taxon>Diversisporales</taxon>
        <taxon>Gigasporaceae</taxon>
        <taxon>Dentiscutata</taxon>
    </lineage>
</organism>
<name>A0A9N9N6S7_9GLOM</name>
<proteinExistence type="predicted"/>
<protein>
    <submittedName>
        <fullName evidence="2">12416_t:CDS:1</fullName>
    </submittedName>
</protein>
<gene>
    <name evidence="2" type="ORF">DERYTH_LOCUS13272</name>
</gene>
<dbReference type="AlphaFoldDB" id="A0A9N9N6S7"/>
<sequence>MSSIIENISKHYKCEKDRLKMLLKHLKDLLKNEIGTGSSDPTIQGSLLYVCYWAQNNFKSLRNSSNCLSIIVAVVSLWLCILSAIYFEKSIIDPLMLFIPIIQSHKHKYLQIVTRLFESLYLAAE</sequence>
<feature type="transmembrane region" description="Helical" evidence="1">
    <location>
        <begin position="67"/>
        <end position="87"/>
    </location>
</feature>
<reference evidence="2" key="1">
    <citation type="submission" date="2021-06" db="EMBL/GenBank/DDBJ databases">
        <authorList>
            <person name="Kallberg Y."/>
            <person name="Tangrot J."/>
            <person name="Rosling A."/>
        </authorList>
    </citation>
    <scope>NUCLEOTIDE SEQUENCE</scope>
    <source>
        <strain evidence="2">MA453B</strain>
    </source>
</reference>
<dbReference type="Proteomes" id="UP000789405">
    <property type="component" value="Unassembled WGS sequence"/>
</dbReference>
<evidence type="ECO:0000256" key="1">
    <source>
        <dbReference type="SAM" id="Phobius"/>
    </source>
</evidence>
<dbReference type="OrthoDB" id="2429696at2759"/>
<dbReference type="EMBL" id="CAJVPY010009186">
    <property type="protein sequence ID" value="CAG8705755.1"/>
    <property type="molecule type" value="Genomic_DNA"/>
</dbReference>
<keyword evidence="1" id="KW-0812">Transmembrane</keyword>
<keyword evidence="1" id="KW-1133">Transmembrane helix</keyword>
<comment type="caution">
    <text evidence="2">The sequence shown here is derived from an EMBL/GenBank/DDBJ whole genome shotgun (WGS) entry which is preliminary data.</text>
</comment>
<evidence type="ECO:0000313" key="2">
    <source>
        <dbReference type="EMBL" id="CAG8705755.1"/>
    </source>
</evidence>
<keyword evidence="1" id="KW-0472">Membrane</keyword>
<accession>A0A9N9N6S7</accession>
<evidence type="ECO:0000313" key="3">
    <source>
        <dbReference type="Proteomes" id="UP000789405"/>
    </source>
</evidence>